<organism evidence="2 3">
    <name type="scientific">Gymnopus androsaceus JB14</name>
    <dbReference type="NCBI Taxonomy" id="1447944"/>
    <lineage>
        <taxon>Eukaryota</taxon>
        <taxon>Fungi</taxon>
        <taxon>Dikarya</taxon>
        <taxon>Basidiomycota</taxon>
        <taxon>Agaricomycotina</taxon>
        <taxon>Agaricomycetes</taxon>
        <taxon>Agaricomycetidae</taxon>
        <taxon>Agaricales</taxon>
        <taxon>Marasmiineae</taxon>
        <taxon>Omphalotaceae</taxon>
        <taxon>Gymnopus</taxon>
    </lineage>
</organism>
<dbReference type="OrthoDB" id="46159at2759"/>
<gene>
    <name evidence="2" type="ORF">BT96DRAFT_794705</name>
</gene>
<protein>
    <submittedName>
        <fullName evidence="2">Uncharacterized protein</fullName>
    </submittedName>
</protein>
<accession>A0A6A4GP49</accession>
<feature type="region of interest" description="Disordered" evidence="1">
    <location>
        <begin position="92"/>
        <end position="116"/>
    </location>
</feature>
<sequence length="145" mass="15169">NCAHQSIIELFSGPSVTDTTHADLKKEMTKKGVRKTIVDGVLSKLLSGGNGVDNSPQSPMGSENGDAKSAGYVPPSLALQGRKVSGPVAVPRAITGIPRPPMAAELSGPPTPTTEASTVAEICPVYGKETKHNWLAREQSVLQVR</sequence>
<keyword evidence="3" id="KW-1185">Reference proteome</keyword>
<dbReference type="Proteomes" id="UP000799118">
    <property type="component" value="Unassembled WGS sequence"/>
</dbReference>
<dbReference type="EMBL" id="ML769823">
    <property type="protein sequence ID" value="KAE9387113.1"/>
    <property type="molecule type" value="Genomic_DNA"/>
</dbReference>
<proteinExistence type="predicted"/>
<reference evidence="2" key="1">
    <citation type="journal article" date="2019" name="Environ. Microbiol.">
        <title>Fungal ecological strategies reflected in gene transcription - a case study of two litter decomposers.</title>
        <authorList>
            <person name="Barbi F."/>
            <person name="Kohler A."/>
            <person name="Barry K."/>
            <person name="Baskaran P."/>
            <person name="Daum C."/>
            <person name="Fauchery L."/>
            <person name="Ihrmark K."/>
            <person name="Kuo A."/>
            <person name="LaButti K."/>
            <person name="Lipzen A."/>
            <person name="Morin E."/>
            <person name="Grigoriev I.V."/>
            <person name="Henrissat B."/>
            <person name="Lindahl B."/>
            <person name="Martin F."/>
        </authorList>
    </citation>
    <scope>NUCLEOTIDE SEQUENCE</scope>
    <source>
        <strain evidence="2">JB14</strain>
    </source>
</reference>
<evidence type="ECO:0000313" key="3">
    <source>
        <dbReference type="Proteomes" id="UP000799118"/>
    </source>
</evidence>
<name>A0A6A4GP49_9AGAR</name>
<dbReference type="AlphaFoldDB" id="A0A6A4GP49"/>
<feature type="region of interest" description="Disordered" evidence="1">
    <location>
        <begin position="46"/>
        <end position="74"/>
    </location>
</feature>
<evidence type="ECO:0000313" key="2">
    <source>
        <dbReference type="EMBL" id="KAE9387113.1"/>
    </source>
</evidence>
<feature type="non-terminal residue" evidence="2">
    <location>
        <position position="145"/>
    </location>
</feature>
<feature type="non-terminal residue" evidence="2">
    <location>
        <position position="1"/>
    </location>
</feature>
<feature type="compositionally biased region" description="Polar residues" evidence="1">
    <location>
        <begin position="52"/>
        <end position="61"/>
    </location>
</feature>
<evidence type="ECO:0000256" key="1">
    <source>
        <dbReference type="SAM" id="MobiDB-lite"/>
    </source>
</evidence>